<sequence length="197" mass="22648">MYLNVNFSNHSIATTVTSSAESVESWINRVEYIHRRRLHKLVVGLDIEWRPNTSRYFRNPVAVLQLCVGHHCLVFQLLYATRIPQGLVDFLTNEDYTFVGVGIDDDVQKLKQDYGLDVNYTVDLRTLVSTRWDEPSFRNSGLVSLAYNVLDLEYVKQRNITLSDWSQPNLSIAQVQYAAIDAFLSFEIGKKLDAAHF</sequence>
<accession>A0A803LT62</accession>
<dbReference type="InterPro" id="IPR002562">
    <property type="entry name" value="3'-5'_exonuclease_dom"/>
</dbReference>
<evidence type="ECO:0000256" key="2">
    <source>
        <dbReference type="ARBA" id="ARBA00022801"/>
    </source>
</evidence>
<keyword evidence="5" id="KW-1185">Reference proteome</keyword>
<reference evidence="4" key="1">
    <citation type="journal article" date="2017" name="Nature">
        <title>The genome of Chenopodium quinoa.</title>
        <authorList>
            <person name="Jarvis D.E."/>
            <person name="Ho Y.S."/>
            <person name="Lightfoot D.J."/>
            <person name="Schmoeckel S.M."/>
            <person name="Li B."/>
            <person name="Borm T.J.A."/>
            <person name="Ohyanagi H."/>
            <person name="Mineta K."/>
            <person name="Michell C.T."/>
            <person name="Saber N."/>
            <person name="Kharbatia N.M."/>
            <person name="Rupper R.R."/>
            <person name="Sharp A.R."/>
            <person name="Dally N."/>
            <person name="Boughton B.A."/>
            <person name="Woo Y.H."/>
            <person name="Gao G."/>
            <person name="Schijlen E.G.W.M."/>
            <person name="Guo X."/>
            <person name="Momin A.A."/>
            <person name="Negrao S."/>
            <person name="Al-Babili S."/>
            <person name="Gehring C."/>
            <person name="Roessner U."/>
            <person name="Jung C."/>
            <person name="Murphy K."/>
            <person name="Arold S.T."/>
            <person name="Gojobori T."/>
            <person name="van der Linden C.G."/>
            <person name="van Loo E.N."/>
            <person name="Jellen E.N."/>
            <person name="Maughan P.J."/>
            <person name="Tester M."/>
        </authorList>
    </citation>
    <scope>NUCLEOTIDE SEQUENCE [LARGE SCALE GENOMIC DNA]</scope>
    <source>
        <strain evidence="4">cv. PI 614886</strain>
    </source>
</reference>
<dbReference type="PANTHER" id="PTHR13620:SF105">
    <property type="entry name" value="OS01G0737700 PROTEIN"/>
    <property type="match status" value="1"/>
</dbReference>
<evidence type="ECO:0000256" key="1">
    <source>
        <dbReference type="ARBA" id="ARBA00022722"/>
    </source>
</evidence>
<dbReference type="SMART" id="SM00474">
    <property type="entry name" value="35EXOc"/>
    <property type="match status" value="1"/>
</dbReference>
<dbReference type="OMA" id="WIANIRH"/>
<dbReference type="GO" id="GO:0005634">
    <property type="term" value="C:nucleus"/>
    <property type="evidence" value="ECO:0007669"/>
    <property type="project" value="TreeGrafter"/>
</dbReference>
<feature type="domain" description="3'-5' exonuclease" evidence="3">
    <location>
        <begin position="14"/>
        <end position="197"/>
    </location>
</feature>
<dbReference type="GO" id="GO:0006139">
    <property type="term" value="P:nucleobase-containing compound metabolic process"/>
    <property type="evidence" value="ECO:0007669"/>
    <property type="project" value="InterPro"/>
</dbReference>
<dbReference type="InterPro" id="IPR036397">
    <property type="entry name" value="RNaseH_sf"/>
</dbReference>
<dbReference type="CDD" id="cd06141">
    <property type="entry name" value="WRN_exo"/>
    <property type="match status" value="1"/>
</dbReference>
<proteinExistence type="predicted"/>
<dbReference type="Pfam" id="PF01612">
    <property type="entry name" value="DNA_pol_A_exo1"/>
    <property type="match status" value="1"/>
</dbReference>
<dbReference type="SMR" id="A0A803LT62"/>
<protein>
    <recommendedName>
        <fullName evidence="3">3'-5' exonuclease domain-containing protein</fullName>
    </recommendedName>
</protein>
<dbReference type="SUPFAM" id="SSF53098">
    <property type="entry name" value="Ribonuclease H-like"/>
    <property type="match status" value="1"/>
</dbReference>
<dbReference type="GO" id="GO:0003676">
    <property type="term" value="F:nucleic acid binding"/>
    <property type="evidence" value="ECO:0007669"/>
    <property type="project" value="InterPro"/>
</dbReference>
<dbReference type="InterPro" id="IPR051132">
    <property type="entry name" value="3-5_Exonuclease_domain"/>
</dbReference>
<dbReference type="EnsemblPlants" id="AUR62018406-RA">
    <property type="protein sequence ID" value="AUR62018406-RA:cds"/>
    <property type="gene ID" value="AUR62018406"/>
</dbReference>
<dbReference type="GO" id="GO:0008408">
    <property type="term" value="F:3'-5' exonuclease activity"/>
    <property type="evidence" value="ECO:0007669"/>
    <property type="project" value="InterPro"/>
</dbReference>
<keyword evidence="2" id="KW-0378">Hydrolase</keyword>
<keyword evidence="1" id="KW-0540">Nuclease</keyword>
<dbReference type="InterPro" id="IPR012337">
    <property type="entry name" value="RNaseH-like_sf"/>
</dbReference>
<evidence type="ECO:0000259" key="3">
    <source>
        <dbReference type="SMART" id="SM00474"/>
    </source>
</evidence>
<dbReference type="AlphaFoldDB" id="A0A803LT62"/>
<name>A0A803LT62_CHEQI</name>
<dbReference type="Gramene" id="AUR62018406-RA">
    <property type="protein sequence ID" value="AUR62018406-RA:cds"/>
    <property type="gene ID" value="AUR62018406"/>
</dbReference>
<evidence type="ECO:0000313" key="5">
    <source>
        <dbReference type="Proteomes" id="UP000596660"/>
    </source>
</evidence>
<organism evidence="4 5">
    <name type="scientific">Chenopodium quinoa</name>
    <name type="common">Quinoa</name>
    <dbReference type="NCBI Taxonomy" id="63459"/>
    <lineage>
        <taxon>Eukaryota</taxon>
        <taxon>Viridiplantae</taxon>
        <taxon>Streptophyta</taxon>
        <taxon>Embryophyta</taxon>
        <taxon>Tracheophyta</taxon>
        <taxon>Spermatophyta</taxon>
        <taxon>Magnoliopsida</taxon>
        <taxon>eudicotyledons</taxon>
        <taxon>Gunneridae</taxon>
        <taxon>Pentapetalae</taxon>
        <taxon>Caryophyllales</taxon>
        <taxon>Chenopodiaceae</taxon>
        <taxon>Chenopodioideae</taxon>
        <taxon>Atripliceae</taxon>
        <taxon>Chenopodium</taxon>
    </lineage>
</organism>
<dbReference type="PANTHER" id="PTHR13620">
    <property type="entry name" value="3-5 EXONUCLEASE"/>
    <property type="match status" value="1"/>
</dbReference>
<dbReference type="Proteomes" id="UP000596660">
    <property type="component" value="Unplaced"/>
</dbReference>
<dbReference type="FunFam" id="3.30.420.10:FF:000054">
    <property type="entry name" value="Werner Syndrome-like exonuclease"/>
    <property type="match status" value="1"/>
</dbReference>
<reference evidence="4" key="2">
    <citation type="submission" date="2021-03" db="UniProtKB">
        <authorList>
            <consortium name="EnsemblPlants"/>
        </authorList>
    </citation>
    <scope>IDENTIFICATION</scope>
</reference>
<evidence type="ECO:0000313" key="4">
    <source>
        <dbReference type="EnsemblPlants" id="AUR62018406-RA:cds"/>
    </source>
</evidence>
<dbReference type="Gene3D" id="3.30.420.10">
    <property type="entry name" value="Ribonuclease H-like superfamily/Ribonuclease H"/>
    <property type="match status" value="1"/>
</dbReference>
<dbReference type="GO" id="GO:0005737">
    <property type="term" value="C:cytoplasm"/>
    <property type="evidence" value="ECO:0007669"/>
    <property type="project" value="TreeGrafter"/>
</dbReference>